<feature type="compositionally biased region" description="Basic and acidic residues" evidence="1">
    <location>
        <begin position="14"/>
        <end position="23"/>
    </location>
</feature>
<evidence type="ECO:0000313" key="3">
    <source>
        <dbReference type="Proteomes" id="UP000245678"/>
    </source>
</evidence>
<accession>A0A316HFX9</accession>
<dbReference type="Proteomes" id="UP000245678">
    <property type="component" value="Unassembled WGS sequence"/>
</dbReference>
<sequence length="52" mass="5503">MTTKNDTGTAKGKLPGEQKKTEAPRIPTVTPDNENGDPGPPAKPTSKDKTQK</sequence>
<organism evidence="2 3">
    <name type="scientific">Mucilaginibacter oryzae</name>
    <dbReference type="NCBI Taxonomy" id="468058"/>
    <lineage>
        <taxon>Bacteria</taxon>
        <taxon>Pseudomonadati</taxon>
        <taxon>Bacteroidota</taxon>
        <taxon>Sphingobacteriia</taxon>
        <taxon>Sphingobacteriales</taxon>
        <taxon>Sphingobacteriaceae</taxon>
        <taxon>Mucilaginibacter</taxon>
    </lineage>
</organism>
<dbReference type="RefSeq" id="WP_170122615.1">
    <property type="nucleotide sequence ID" value="NZ_QGHA01000001.1"/>
</dbReference>
<protein>
    <submittedName>
        <fullName evidence="2">Uncharacterized protein</fullName>
    </submittedName>
</protein>
<reference evidence="2 3" key="1">
    <citation type="submission" date="2018-05" db="EMBL/GenBank/DDBJ databases">
        <title>Genomic Encyclopedia of Archaeal and Bacterial Type Strains, Phase II (KMG-II): from individual species to whole genera.</title>
        <authorList>
            <person name="Goeker M."/>
        </authorList>
    </citation>
    <scope>NUCLEOTIDE SEQUENCE [LARGE SCALE GENOMIC DNA]</scope>
    <source>
        <strain evidence="2 3">DSM 19975</strain>
    </source>
</reference>
<dbReference type="AlphaFoldDB" id="A0A316HFX9"/>
<dbReference type="EMBL" id="QGHA01000001">
    <property type="protein sequence ID" value="PWK80124.1"/>
    <property type="molecule type" value="Genomic_DNA"/>
</dbReference>
<keyword evidence="3" id="KW-1185">Reference proteome</keyword>
<name>A0A316HFX9_9SPHI</name>
<feature type="region of interest" description="Disordered" evidence="1">
    <location>
        <begin position="1"/>
        <end position="52"/>
    </location>
</feature>
<proteinExistence type="predicted"/>
<gene>
    <name evidence="2" type="ORF">LX99_00588</name>
</gene>
<comment type="caution">
    <text evidence="2">The sequence shown here is derived from an EMBL/GenBank/DDBJ whole genome shotgun (WGS) entry which is preliminary data.</text>
</comment>
<evidence type="ECO:0000256" key="1">
    <source>
        <dbReference type="SAM" id="MobiDB-lite"/>
    </source>
</evidence>
<evidence type="ECO:0000313" key="2">
    <source>
        <dbReference type="EMBL" id="PWK80124.1"/>
    </source>
</evidence>